<organism evidence="6 7">
    <name type="scientific">Paracoccus benzoatiresistens</name>
    <dbReference type="NCBI Taxonomy" id="2997341"/>
    <lineage>
        <taxon>Bacteria</taxon>
        <taxon>Pseudomonadati</taxon>
        <taxon>Pseudomonadota</taxon>
        <taxon>Alphaproteobacteria</taxon>
        <taxon>Rhodobacterales</taxon>
        <taxon>Paracoccaceae</taxon>
        <taxon>Paracoccus</taxon>
    </lineage>
</organism>
<protein>
    <submittedName>
        <fullName evidence="6">Mechanosensitive ion channel</fullName>
    </submittedName>
</protein>
<gene>
    <name evidence="6" type="ORF">OU682_22825</name>
</gene>
<dbReference type="InterPro" id="IPR010920">
    <property type="entry name" value="LSM_dom_sf"/>
</dbReference>
<dbReference type="RefSeq" id="WP_268944491.1">
    <property type="nucleotide sequence ID" value="NZ_JAPTYD010000096.1"/>
</dbReference>
<dbReference type="PANTHER" id="PTHR30566:SF5">
    <property type="entry name" value="MECHANOSENSITIVE ION CHANNEL PROTEIN 1, MITOCHONDRIAL-RELATED"/>
    <property type="match status" value="1"/>
</dbReference>
<sequence length="153" mass="17245">MVSEQDLEPALEQFAAAQRAHPEAGQGPRIRTTVLNCDRVGCDPDACHGASGALAGSGVVLGLEGPFRIGDWVEVESLGRGRVIEIGWRTTRLLTRDFTYVILPNSQVFRQRIVNYSARQVRFSGPGWSWFWITPFPQPKGLRYCRMHFCMRH</sequence>
<reference evidence="6" key="1">
    <citation type="submission" date="2022-12" db="EMBL/GenBank/DDBJ databases">
        <title>Paracoccus sp. EF6 isolated from a lake water.</title>
        <authorList>
            <person name="Liu H."/>
        </authorList>
    </citation>
    <scope>NUCLEOTIDE SEQUENCE</scope>
    <source>
        <strain evidence="6">EF6</strain>
    </source>
</reference>
<evidence type="ECO:0000256" key="1">
    <source>
        <dbReference type="ARBA" id="ARBA00004370"/>
    </source>
</evidence>
<dbReference type="PANTHER" id="PTHR30566">
    <property type="entry name" value="YNAI-RELATED MECHANOSENSITIVE ION CHANNEL"/>
    <property type="match status" value="1"/>
</dbReference>
<evidence type="ECO:0000256" key="3">
    <source>
        <dbReference type="ARBA" id="ARBA00022989"/>
    </source>
</evidence>
<keyword evidence="4" id="KW-0472">Membrane</keyword>
<name>A0ABT4JCE8_9RHOB</name>
<evidence type="ECO:0000256" key="2">
    <source>
        <dbReference type="ARBA" id="ARBA00022692"/>
    </source>
</evidence>
<dbReference type="SUPFAM" id="SSF50182">
    <property type="entry name" value="Sm-like ribonucleoproteins"/>
    <property type="match status" value="1"/>
</dbReference>
<keyword evidence="3" id="KW-1133">Transmembrane helix</keyword>
<keyword evidence="7" id="KW-1185">Reference proteome</keyword>
<dbReference type="Gene3D" id="2.30.30.60">
    <property type="match status" value="1"/>
</dbReference>
<proteinExistence type="predicted"/>
<accession>A0ABT4JCE8</accession>
<comment type="subcellular location">
    <subcellularLocation>
        <location evidence="1">Membrane</location>
    </subcellularLocation>
</comment>
<dbReference type="InterPro" id="IPR006685">
    <property type="entry name" value="MscS_channel_2nd"/>
</dbReference>
<evidence type="ECO:0000313" key="6">
    <source>
        <dbReference type="EMBL" id="MCZ0964400.1"/>
    </source>
</evidence>
<evidence type="ECO:0000313" key="7">
    <source>
        <dbReference type="Proteomes" id="UP001149822"/>
    </source>
</evidence>
<dbReference type="Proteomes" id="UP001149822">
    <property type="component" value="Unassembled WGS sequence"/>
</dbReference>
<dbReference type="Pfam" id="PF00924">
    <property type="entry name" value="MS_channel_2nd"/>
    <property type="match status" value="1"/>
</dbReference>
<evidence type="ECO:0000259" key="5">
    <source>
        <dbReference type="Pfam" id="PF00924"/>
    </source>
</evidence>
<comment type="caution">
    <text evidence="6">The sequence shown here is derived from an EMBL/GenBank/DDBJ whole genome shotgun (WGS) entry which is preliminary data.</text>
</comment>
<dbReference type="EMBL" id="JAPTYD010000096">
    <property type="protein sequence ID" value="MCZ0964400.1"/>
    <property type="molecule type" value="Genomic_DNA"/>
</dbReference>
<dbReference type="InterPro" id="IPR023408">
    <property type="entry name" value="MscS_beta-dom_sf"/>
</dbReference>
<keyword evidence="2" id="KW-0812">Transmembrane</keyword>
<feature type="domain" description="Mechanosensitive ion channel MscS" evidence="5">
    <location>
        <begin position="57"/>
        <end position="117"/>
    </location>
</feature>
<evidence type="ECO:0000256" key="4">
    <source>
        <dbReference type="ARBA" id="ARBA00023136"/>
    </source>
</evidence>